<accession>A0ABX7DT28</accession>
<sequence>MNANPLNLCQNCVHLPTCILTHHHNSVFSCSEFDEMALQEPKPIDINTERALTLETI</sequence>
<protein>
    <submittedName>
        <fullName evidence="1">Uncharacterized protein</fullName>
    </submittedName>
</protein>
<dbReference type="EMBL" id="CP068439">
    <property type="protein sequence ID" value="QQX77295.1"/>
    <property type="molecule type" value="Genomic_DNA"/>
</dbReference>
<proteinExistence type="predicted"/>
<evidence type="ECO:0000313" key="1">
    <source>
        <dbReference type="EMBL" id="QQX77295.1"/>
    </source>
</evidence>
<dbReference type="Proteomes" id="UP000629420">
    <property type="component" value="Chromosome"/>
</dbReference>
<reference evidence="1 2" key="1">
    <citation type="submission" date="2021-01" db="EMBL/GenBank/DDBJ databases">
        <title>Aequorivita sp. strain KX20305, a bacterium isolated from the sediment collected at a cold seep field in South China Sea.</title>
        <authorList>
            <person name="Zhang H."/>
            <person name="Li C."/>
        </authorList>
    </citation>
    <scope>NUCLEOTIDE SEQUENCE [LARGE SCALE GENOMIC DNA]</scope>
    <source>
        <strain evidence="1 2">KX20305</strain>
    </source>
</reference>
<evidence type="ECO:0000313" key="2">
    <source>
        <dbReference type="Proteomes" id="UP000629420"/>
    </source>
</evidence>
<organism evidence="1 2">
    <name type="scientific">Aequorivita iocasae</name>
    <dbReference type="NCBI Taxonomy" id="2803865"/>
    <lineage>
        <taxon>Bacteria</taxon>
        <taxon>Pseudomonadati</taxon>
        <taxon>Bacteroidota</taxon>
        <taxon>Flavobacteriia</taxon>
        <taxon>Flavobacteriales</taxon>
        <taxon>Flavobacteriaceae</taxon>
        <taxon>Aequorivita</taxon>
    </lineage>
</organism>
<gene>
    <name evidence="1" type="ORF">JK629_03215</name>
</gene>
<keyword evidence="2" id="KW-1185">Reference proteome</keyword>
<dbReference type="RefSeq" id="WP_202337196.1">
    <property type="nucleotide sequence ID" value="NZ_CP068439.1"/>
</dbReference>
<name>A0ABX7DT28_9FLAO</name>